<evidence type="ECO:0000259" key="1">
    <source>
        <dbReference type="Pfam" id="PF11716"/>
    </source>
</evidence>
<dbReference type="NCBIfam" id="TIGR03083">
    <property type="entry name" value="maleylpyruvate isomerase family mycothiol-dependent enzyme"/>
    <property type="match status" value="1"/>
</dbReference>
<name>A0A7K0CLX5_9ACTN</name>
<keyword evidence="3" id="KW-1185">Reference proteome</keyword>
<organism evidence="2 3">
    <name type="scientific">Streptomyces smaragdinus</name>
    <dbReference type="NCBI Taxonomy" id="2585196"/>
    <lineage>
        <taxon>Bacteria</taxon>
        <taxon>Bacillati</taxon>
        <taxon>Actinomycetota</taxon>
        <taxon>Actinomycetes</taxon>
        <taxon>Kitasatosporales</taxon>
        <taxon>Streptomycetaceae</taxon>
        <taxon>Streptomyces</taxon>
    </lineage>
</organism>
<dbReference type="GO" id="GO:0046872">
    <property type="term" value="F:metal ion binding"/>
    <property type="evidence" value="ECO:0007669"/>
    <property type="project" value="InterPro"/>
</dbReference>
<dbReference type="InterPro" id="IPR017517">
    <property type="entry name" value="Maleyloyr_isom"/>
</dbReference>
<dbReference type="InterPro" id="IPR024344">
    <property type="entry name" value="MDMPI_metal-binding"/>
</dbReference>
<sequence>MITAHILNGFRDEAQALGPALTSLTDTDHARPSVCPPWTVRELIAHIVTATGRLDGMLAAPEPPTADTDAVAYFRPAIFTPEANARREAAAREEAAALTDPAGAFDAAWRRTLELAAAQPEGRRVATRHGDAMLLTEFMATRVNELVLHGLDLALSLGRPPWTTPSAARVAEALLLGEGADRVAEFGWDRPTLLAKVSGRTPLDPAEAARARDLGLTWLRLA</sequence>
<dbReference type="Gene3D" id="1.20.120.450">
    <property type="entry name" value="dinb family like domain"/>
    <property type="match status" value="1"/>
</dbReference>
<protein>
    <recommendedName>
        <fullName evidence="1">Mycothiol-dependent maleylpyruvate isomerase metal-binding domain-containing protein</fullName>
    </recommendedName>
</protein>
<dbReference type="Pfam" id="PF11716">
    <property type="entry name" value="MDMPI_N"/>
    <property type="match status" value="1"/>
</dbReference>
<dbReference type="Proteomes" id="UP000466345">
    <property type="component" value="Unassembled WGS sequence"/>
</dbReference>
<dbReference type="RefSeq" id="WP_153455198.1">
    <property type="nucleotide sequence ID" value="NZ_WEGJ01000021.1"/>
</dbReference>
<evidence type="ECO:0000313" key="3">
    <source>
        <dbReference type="Proteomes" id="UP000466345"/>
    </source>
</evidence>
<comment type="caution">
    <text evidence="2">The sequence shown here is derived from an EMBL/GenBank/DDBJ whole genome shotgun (WGS) entry which is preliminary data.</text>
</comment>
<accession>A0A7K0CLX5</accession>
<dbReference type="EMBL" id="WEGJ01000021">
    <property type="protein sequence ID" value="MQY14485.1"/>
    <property type="molecule type" value="Genomic_DNA"/>
</dbReference>
<dbReference type="OrthoDB" id="3677409at2"/>
<dbReference type="InterPro" id="IPR034660">
    <property type="entry name" value="DinB/YfiT-like"/>
</dbReference>
<reference evidence="2 3" key="1">
    <citation type="submission" date="2019-10" db="EMBL/GenBank/DDBJ databases">
        <title>Streptomyces smaragdinus sp. nov. and Streptomyces fabii sp. nov., isolated from the gut of fungus growing-termite Macrotermes natalensis.</title>
        <authorList>
            <person name="Schwitalla J."/>
            <person name="Benndorf R."/>
            <person name="Martin K."/>
            <person name="De Beer W."/>
            <person name="Kaster A.-K."/>
            <person name="Vollmers J."/>
            <person name="Poulsen M."/>
            <person name="Beemelmanns C."/>
        </authorList>
    </citation>
    <scope>NUCLEOTIDE SEQUENCE [LARGE SCALE GENOMIC DNA]</scope>
    <source>
        <strain evidence="2 3">RB5</strain>
    </source>
</reference>
<dbReference type="SUPFAM" id="SSF109854">
    <property type="entry name" value="DinB/YfiT-like putative metalloenzymes"/>
    <property type="match status" value="1"/>
</dbReference>
<feature type="domain" description="Mycothiol-dependent maleylpyruvate isomerase metal-binding" evidence="1">
    <location>
        <begin position="10"/>
        <end position="154"/>
    </location>
</feature>
<gene>
    <name evidence="2" type="ORF">SRB5_46520</name>
</gene>
<dbReference type="AlphaFoldDB" id="A0A7K0CLX5"/>
<evidence type="ECO:0000313" key="2">
    <source>
        <dbReference type="EMBL" id="MQY14485.1"/>
    </source>
</evidence>
<proteinExistence type="predicted"/>